<gene>
    <name evidence="1" type="ORF">OW717_03640</name>
</gene>
<evidence type="ECO:0000313" key="1">
    <source>
        <dbReference type="EMBL" id="MEB8513132.1"/>
    </source>
</evidence>
<dbReference type="RefSeq" id="WP_226843949.1">
    <property type="nucleotide sequence ID" value="NZ_JAAZUC010000003.1"/>
</dbReference>
<proteinExistence type="predicted"/>
<organism evidence="1 2">
    <name type="scientific">Acidithiobacillus ferriphilus</name>
    <dbReference type="NCBI Taxonomy" id="1689834"/>
    <lineage>
        <taxon>Bacteria</taxon>
        <taxon>Pseudomonadati</taxon>
        <taxon>Pseudomonadota</taxon>
        <taxon>Acidithiobacillia</taxon>
        <taxon>Acidithiobacillales</taxon>
        <taxon>Acidithiobacillaceae</taxon>
        <taxon>Acidithiobacillus</taxon>
    </lineage>
</organism>
<protein>
    <submittedName>
        <fullName evidence="1">Uncharacterized protein</fullName>
    </submittedName>
</protein>
<accession>A0ABU6FMG3</accession>
<sequence>MAVVKNLDVFPNSRFSLCPSLEALAAPAVADMRRLWAFLGVELRIPLNVP</sequence>
<evidence type="ECO:0000313" key="2">
    <source>
        <dbReference type="Proteomes" id="UP001308776"/>
    </source>
</evidence>
<name>A0ABU6FMG3_9PROT</name>
<dbReference type="EMBL" id="JAQGFR010000096">
    <property type="protein sequence ID" value="MEB8513132.1"/>
    <property type="molecule type" value="Genomic_DNA"/>
</dbReference>
<reference evidence="1 2" key="1">
    <citation type="submission" date="2022-11" db="EMBL/GenBank/DDBJ databases">
        <title>Comparative genomics analysis of Acidithiobacillus ferriphilus.</title>
        <authorList>
            <person name="Ma L."/>
        </authorList>
    </citation>
    <scope>NUCLEOTIDE SEQUENCE [LARGE SCALE GENOMIC DNA]</scope>
    <source>
        <strain evidence="1 2">DY15</strain>
    </source>
</reference>
<keyword evidence="2" id="KW-1185">Reference proteome</keyword>
<dbReference type="Proteomes" id="UP001308776">
    <property type="component" value="Unassembled WGS sequence"/>
</dbReference>
<comment type="caution">
    <text evidence="1">The sequence shown here is derived from an EMBL/GenBank/DDBJ whole genome shotgun (WGS) entry which is preliminary data.</text>
</comment>